<dbReference type="AlphaFoldDB" id="A0A5J6GGG1"/>
<gene>
    <name evidence="2" type="ORF">CP970_23725</name>
</gene>
<feature type="transmembrane region" description="Helical" evidence="1">
    <location>
        <begin position="42"/>
        <end position="61"/>
    </location>
</feature>
<evidence type="ECO:0000256" key="1">
    <source>
        <dbReference type="SAM" id="Phobius"/>
    </source>
</evidence>
<protein>
    <submittedName>
        <fullName evidence="2">Uncharacterized protein</fullName>
    </submittedName>
</protein>
<sequence length="71" mass="7731">MHGQQGLTTVRRGSPGHGERFLLSAALLVVSLLWFTRDMALWANILCVVGAAGGALGMLLFGRNYMNSRRN</sequence>
<organism evidence="2 3">
    <name type="scientific">Streptomyces kanamyceticus</name>
    <dbReference type="NCBI Taxonomy" id="1967"/>
    <lineage>
        <taxon>Bacteria</taxon>
        <taxon>Bacillati</taxon>
        <taxon>Actinomycetota</taxon>
        <taxon>Actinomycetes</taxon>
        <taxon>Kitasatosporales</taxon>
        <taxon>Streptomycetaceae</taxon>
        <taxon>Streptomyces</taxon>
    </lineage>
</organism>
<accession>A0A5J6GGG1</accession>
<dbReference type="Proteomes" id="UP000325529">
    <property type="component" value="Chromosome"/>
</dbReference>
<keyword evidence="1" id="KW-0812">Transmembrane</keyword>
<proteinExistence type="predicted"/>
<keyword evidence="1" id="KW-1133">Transmembrane helix</keyword>
<reference evidence="2 3" key="1">
    <citation type="submission" date="2017-09" db="EMBL/GenBank/DDBJ databases">
        <authorList>
            <person name="Lee N."/>
            <person name="Cho B.-K."/>
        </authorList>
    </citation>
    <scope>NUCLEOTIDE SEQUENCE [LARGE SCALE GENOMIC DNA]</scope>
    <source>
        <strain evidence="2 3">ATCC 12853</strain>
    </source>
</reference>
<evidence type="ECO:0000313" key="3">
    <source>
        <dbReference type="Proteomes" id="UP000325529"/>
    </source>
</evidence>
<keyword evidence="1" id="KW-0472">Membrane</keyword>
<keyword evidence="3" id="KW-1185">Reference proteome</keyword>
<dbReference type="KEGG" id="ska:CP970_23725"/>
<dbReference type="RefSeq" id="WP_055547524.1">
    <property type="nucleotide sequence ID" value="NZ_CP023699.1"/>
</dbReference>
<feature type="transmembrane region" description="Helical" evidence="1">
    <location>
        <begin position="21"/>
        <end position="36"/>
    </location>
</feature>
<name>A0A5J6GGG1_STRKN</name>
<evidence type="ECO:0000313" key="2">
    <source>
        <dbReference type="EMBL" id="QEU93512.1"/>
    </source>
</evidence>
<dbReference type="EMBL" id="CP023699">
    <property type="protein sequence ID" value="QEU93512.1"/>
    <property type="molecule type" value="Genomic_DNA"/>
</dbReference>